<name>A0A317UII2_ASPEC</name>
<dbReference type="OrthoDB" id="4156714at2759"/>
<keyword evidence="3" id="KW-1185">Reference proteome</keyword>
<evidence type="ECO:0000256" key="1">
    <source>
        <dbReference type="SAM" id="MobiDB-lite"/>
    </source>
</evidence>
<sequence length="418" mass="46965">MAGAKRSNPKKKPEARPSTPTLEAPAQRTPSPGPSQRRGNKDKTLKSNVRRARKENDTPYPEYSRVFLTKEKYLQRVRGMNRLLMSGSRGWECELTDVSTNYEDMFRLILQWVYDWAMEDIGTISKSDMKLVIDALDGYCIQDDWPTLQRLLPPLIAPGGRFLETLINKAIATKVLPNSFQYLDGKTGSTDQNGDESFATKLQYLYDRFFETNPNFATLWKQQTHRLANSVTASQAPGDLDFGQENVKRLKARAPPLADELLGSRPICLLLREPLSPEEALSRRTDLVKIFEMALRLMCDGETRVGGQFRMEQLPQLGSLYKCGSPYMVLWDETDPANEADLDGRKILLVVRPAIVYTHSEPKDAGSGYTSVSSIAHKAIVIVGNHDGATDGTKKQKPTNQQPTKFVEDRVYVNTASS</sequence>
<evidence type="ECO:0000313" key="2">
    <source>
        <dbReference type="EMBL" id="PWY61883.1"/>
    </source>
</evidence>
<dbReference type="VEuPathDB" id="FungiDB:BO83DRAFT_460462"/>
<dbReference type="AlphaFoldDB" id="A0A317UII2"/>
<comment type="caution">
    <text evidence="2">The sequence shown here is derived from an EMBL/GenBank/DDBJ whole genome shotgun (WGS) entry which is preliminary data.</text>
</comment>
<organism evidence="2 3">
    <name type="scientific">Aspergillus eucalypticola (strain CBS 122712 / IBT 29274)</name>
    <dbReference type="NCBI Taxonomy" id="1448314"/>
    <lineage>
        <taxon>Eukaryota</taxon>
        <taxon>Fungi</taxon>
        <taxon>Dikarya</taxon>
        <taxon>Ascomycota</taxon>
        <taxon>Pezizomycotina</taxon>
        <taxon>Eurotiomycetes</taxon>
        <taxon>Eurotiomycetidae</taxon>
        <taxon>Eurotiales</taxon>
        <taxon>Aspergillaceae</taxon>
        <taxon>Aspergillus</taxon>
        <taxon>Aspergillus subgen. Circumdati</taxon>
    </lineage>
</organism>
<reference evidence="2" key="1">
    <citation type="submission" date="2016-12" db="EMBL/GenBank/DDBJ databases">
        <title>The genomes of Aspergillus section Nigri reveals drivers in fungal speciation.</title>
        <authorList>
            <consortium name="DOE Joint Genome Institute"/>
            <person name="Vesth T.C."/>
            <person name="Nybo J."/>
            <person name="Theobald S."/>
            <person name="Brandl J."/>
            <person name="Frisvad J.C."/>
            <person name="Nielsen K.F."/>
            <person name="Lyhne E.K."/>
            <person name="Kogle M.E."/>
            <person name="Kuo A."/>
            <person name="Riley R."/>
            <person name="Clum A."/>
            <person name="Nolan M."/>
            <person name="Lipzen A."/>
            <person name="Salamov A."/>
            <person name="Henrissat B."/>
            <person name="Wiebenga A."/>
            <person name="De vries R.P."/>
            <person name="Grigoriev I.V."/>
            <person name="Mortensen U.H."/>
            <person name="Andersen M.R."/>
            <person name="Baker S.E."/>
        </authorList>
    </citation>
    <scope>NUCLEOTIDE SEQUENCE</scope>
    <source>
        <strain evidence="2">CBS 122712</strain>
    </source>
</reference>
<dbReference type="EMBL" id="MSFU01000052">
    <property type="protein sequence ID" value="PWY61883.1"/>
    <property type="molecule type" value="Genomic_DNA"/>
</dbReference>
<accession>A0A317UII2</accession>
<dbReference type="GeneID" id="37059170"/>
<proteinExistence type="predicted"/>
<dbReference type="Proteomes" id="UP000246171">
    <property type="component" value="Unassembled WGS sequence"/>
</dbReference>
<dbReference type="RefSeq" id="XP_025381917.1">
    <property type="nucleotide sequence ID" value="XM_025537208.1"/>
</dbReference>
<feature type="region of interest" description="Disordered" evidence="1">
    <location>
        <begin position="387"/>
        <end position="410"/>
    </location>
</feature>
<evidence type="ECO:0000313" key="3">
    <source>
        <dbReference type="Proteomes" id="UP000246171"/>
    </source>
</evidence>
<feature type="region of interest" description="Disordered" evidence="1">
    <location>
        <begin position="1"/>
        <end position="56"/>
    </location>
</feature>
<protein>
    <submittedName>
        <fullName evidence="2">Uncharacterized protein</fullName>
    </submittedName>
</protein>
<gene>
    <name evidence="2" type="ORF">BO83DRAFT_460462</name>
</gene>